<keyword evidence="4" id="KW-1185">Reference proteome</keyword>
<evidence type="ECO:0000313" key="4">
    <source>
        <dbReference type="Proteomes" id="UP000530928"/>
    </source>
</evidence>
<proteinExistence type="predicted"/>
<evidence type="ECO:0008006" key="5">
    <source>
        <dbReference type="Google" id="ProtNLM"/>
    </source>
</evidence>
<reference evidence="3 4" key="1">
    <citation type="submission" date="2020-07" db="EMBL/GenBank/DDBJ databases">
        <title>Genomic Encyclopedia of Type Strains, Phase IV (KMG-IV): sequencing the most valuable type-strain genomes for metagenomic binning, comparative biology and taxonomic classification.</title>
        <authorList>
            <person name="Goeker M."/>
        </authorList>
    </citation>
    <scope>NUCLEOTIDE SEQUENCE [LARGE SCALE GENOMIC DNA]</scope>
    <source>
        <strain evidence="3 4">DSM 45533</strain>
    </source>
</reference>
<name>A0A7W0CU42_9ACTN</name>
<gene>
    <name evidence="3" type="ORF">HNR30_008801</name>
</gene>
<feature type="coiled-coil region" evidence="1">
    <location>
        <begin position="54"/>
        <end position="81"/>
    </location>
</feature>
<keyword evidence="1" id="KW-0175">Coiled coil</keyword>
<keyword evidence="2" id="KW-0812">Transmembrane</keyword>
<organism evidence="3 4">
    <name type="scientific">Nonomuraea soli</name>
    <dbReference type="NCBI Taxonomy" id="1032476"/>
    <lineage>
        <taxon>Bacteria</taxon>
        <taxon>Bacillati</taxon>
        <taxon>Actinomycetota</taxon>
        <taxon>Actinomycetes</taxon>
        <taxon>Streptosporangiales</taxon>
        <taxon>Streptosporangiaceae</taxon>
        <taxon>Nonomuraea</taxon>
    </lineage>
</organism>
<dbReference type="RefSeq" id="WP_181616111.1">
    <property type="nucleotide sequence ID" value="NZ_BAABAM010000013.1"/>
</dbReference>
<evidence type="ECO:0000256" key="1">
    <source>
        <dbReference type="SAM" id="Coils"/>
    </source>
</evidence>
<evidence type="ECO:0000313" key="3">
    <source>
        <dbReference type="EMBL" id="MBA2897403.1"/>
    </source>
</evidence>
<protein>
    <recommendedName>
        <fullName evidence="5">DUF2746 domain-containing protein</fullName>
    </recommendedName>
</protein>
<dbReference type="Proteomes" id="UP000530928">
    <property type="component" value="Unassembled WGS sequence"/>
</dbReference>
<sequence>MAVDIGQLLGLFMTGGAGAAVVSLIANRRKAASDVNVATFATLKEMNGLLTTQLADVQAQLDAERTARRDLEDQLAAERRARRADVDALTARIAALERTLPKEGEP</sequence>
<accession>A0A7W0CU42</accession>
<dbReference type="EMBL" id="JACDUR010000011">
    <property type="protein sequence ID" value="MBA2897403.1"/>
    <property type="molecule type" value="Genomic_DNA"/>
</dbReference>
<keyword evidence="2" id="KW-0472">Membrane</keyword>
<feature type="transmembrane region" description="Helical" evidence="2">
    <location>
        <begin position="6"/>
        <end position="26"/>
    </location>
</feature>
<comment type="caution">
    <text evidence="3">The sequence shown here is derived from an EMBL/GenBank/DDBJ whole genome shotgun (WGS) entry which is preliminary data.</text>
</comment>
<dbReference type="AlphaFoldDB" id="A0A7W0CU42"/>
<evidence type="ECO:0000256" key="2">
    <source>
        <dbReference type="SAM" id="Phobius"/>
    </source>
</evidence>
<keyword evidence="2" id="KW-1133">Transmembrane helix</keyword>